<evidence type="ECO:0000313" key="3">
    <source>
        <dbReference type="Proteomes" id="UP001629059"/>
    </source>
</evidence>
<dbReference type="RefSeq" id="WP_408075413.1">
    <property type="nucleotide sequence ID" value="NZ_JBELQB010000010.1"/>
</dbReference>
<organism evidence="2 3">
    <name type="scientific">Flavobacterium rhizophilum</name>
    <dbReference type="NCBI Taxonomy" id="3163296"/>
    <lineage>
        <taxon>Bacteria</taxon>
        <taxon>Pseudomonadati</taxon>
        <taxon>Bacteroidota</taxon>
        <taxon>Flavobacteriia</taxon>
        <taxon>Flavobacteriales</taxon>
        <taxon>Flavobacteriaceae</taxon>
        <taxon>Flavobacterium</taxon>
    </lineage>
</organism>
<keyword evidence="3" id="KW-1185">Reference proteome</keyword>
<dbReference type="InterPro" id="IPR046219">
    <property type="entry name" value="DUF6252"/>
</dbReference>
<evidence type="ECO:0000313" key="2">
    <source>
        <dbReference type="EMBL" id="MFL9838452.1"/>
    </source>
</evidence>
<keyword evidence="1" id="KW-0732">Signal</keyword>
<name>A0ABW8YF13_9FLAO</name>
<accession>A0ABW8YF13</accession>
<dbReference type="Proteomes" id="UP001629059">
    <property type="component" value="Unassembled WGS sequence"/>
</dbReference>
<feature type="signal peptide" evidence="1">
    <location>
        <begin position="1"/>
        <end position="21"/>
    </location>
</feature>
<sequence length="304" mass="31913">MKKMKIVQAFALLFLAMGFVACDTEPVDPVLLDNIGNNPGGSTGSFTVNFNGETYTATNTLAVINDGMLIVSGLRGSQGESVSFAVPNPAVGTFSGDDVLMYYQPVGTDYQYINFGSEGSSGSVNITNIDALNQKVSGTFSFTGWWSNDEEDLEPIEFTAGAFTNISYTGTIPGGGGNPTDDLFTAVLDGADYPIANVAVAVADGGLGETISINGLDAVQNKVVLTIDASLTPGTYQITGNILEDVVGARYVTESPESMYMATTGSIVINSKTEERIAGTYSFSATNGTEVVNFTGTYDVDYSF</sequence>
<gene>
    <name evidence="2" type="ORF">ABS768_13135</name>
</gene>
<dbReference type="Pfam" id="PF19765">
    <property type="entry name" value="DUF6252"/>
    <property type="match status" value="2"/>
</dbReference>
<proteinExistence type="predicted"/>
<dbReference type="PROSITE" id="PS51257">
    <property type="entry name" value="PROKAR_LIPOPROTEIN"/>
    <property type="match status" value="1"/>
</dbReference>
<dbReference type="EMBL" id="JBELQB010000010">
    <property type="protein sequence ID" value="MFL9838452.1"/>
    <property type="molecule type" value="Genomic_DNA"/>
</dbReference>
<feature type="chain" id="PRO_5046284262" evidence="1">
    <location>
        <begin position="22"/>
        <end position="304"/>
    </location>
</feature>
<reference evidence="2 3" key="1">
    <citation type="submission" date="2024-06" db="EMBL/GenBank/DDBJ databases">
        <authorList>
            <person name="Kaempfer P."/>
            <person name="Viver T."/>
        </authorList>
    </citation>
    <scope>NUCLEOTIDE SEQUENCE [LARGE SCALE GENOMIC DNA]</scope>
    <source>
        <strain evidence="2 3">ST-75</strain>
    </source>
</reference>
<evidence type="ECO:0000256" key="1">
    <source>
        <dbReference type="SAM" id="SignalP"/>
    </source>
</evidence>
<protein>
    <submittedName>
        <fullName evidence="2">DUF6252 family protein</fullName>
    </submittedName>
</protein>
<comment type="caution">
    <text evidence="2">The sequence shown here is derived from an EMBL/GenBank/DDBJ whole genome shotgun (WGS) entry which is preliminary data.</text>
</comment>